<dbReference type="PIRSF" id="PIRSF015626">
    <property type="entry name" value="FdhD"/>
    <property type="match status" value="1"/>
</dbReference>
<dbReference type="RefSeq" id="WP_406699265.1">
    <property type="nucleotide sequence ID" value="NZ_CP155447.1"/>
</dbReference>
<name>A0AAU7CN35_9BACT</name>
<dbReference type="GO" id="GO:0006777">
    <property type="term" value="P:Mo-molybdopterin cofactor biosynthetic process"/>
    <property type="evidence" value="ECO:0007669"/>
    <property type="project" value="UniProtKB-UniRule"/>
</dbReference>
<sequence>MNVIVMGPEGALARNDWIVAEEPLEIRASGPGQKATSVAVTMRTPGADAELAVGFLYTEGLIASHAEVVTAEPLNERGGRTPCNIIEVTLSRPFDGSALKRNFFATSSCGVCGKATLEQIAVRCTPVEAGPVIGRSVLIGLPEALRGAQTVFDRTGGLHAAGLFDVSGRLLVLREDVGRHNAVDKLVGRALLDGALPLSGRILLVSGRTSFEILQKAAVAGVPIVCAVSAPSTLAVSVAERLGITLVGFLRGPSFNVYTHADRIDPRR</sequence>
<dbReference type="Gene3D" id="3.40.140.10">
    <property type="entry name" value="Cytidine Deaminase, domain 2"/>
    <property type="match status" value="1"/>
</dbReference>
<dbReference type="Pfam" id="PF02634">
    <property type="entry name" value="FdhD-NarQ"/>
    <property type="match status" value="1"/>
</dbReference>
<dbReference type="GO" id="GO:0016783">
    <property type="term" value="F:sulfurtransferase activity"/>
    <property type="evidence" value="ECO:0007669"/>
    <property type="project" value="InterPro"/>
</dbReference>
<dbReference type="NCBIfam" id="TIGR00129">
    <property type="entry name" value="fdhD_narQ"/>
    <property type="match status" value="1"/>
</dbReference>
<dbReference type="SUPFAM" id="SSF53927">
    <property type="entry name" value="Cytidine deaminase-like"/>
    <property type="match status" value="1"/>
</dbReference>
<protein>
    <recommendedName>
        <fullName evidence="3">Sulfur carrier protein FdhD</fullName>
    </recommendedName>
</protein>
<dbReference type="InterPro" id="IPR003786">
    <property type="entry name" value="FdhD"/>
</dbReference>
<dbReference type="PANTHER" id="PTHR30592">
    <property type="entry name" value="FORMATE DEHYDROGENASE"/>
    <property type="match status" value="1"/>
</dbReference>
<dbReference type="PANTHER" id="PTHR30592:SF1">
    <property type="entry name" value="SULFUR CARRIER PROTEIN FDHD"/>
    <property type="match status" value="1"/>
</dbReference>
<evidence type="ECO:0000313" key="4">
    <source>
        <dbReference type="EMBL" id="XBH06414.1"/>
    </source>
</evidence>
<gene>
    <name evidence="3 4" type="primary">fdhD</name>
    <name evidence="4" type="ORF">V5E97_10345</name>
</gene>
<dbReference type="GO" id="GO:0005737">
    <property type="term" value="C:cytoplasm"/>
    <property type="evidence" value="ECO:0007669"/>
    <property type="project" value="UniProtKB-SubCell"/>
</dbReference>
<comment type="caution">
    <text evidence="3">Lacks conserved residue(s) required for the propagation of feature annotation.</text>
</comment>
<proteinExistence type="inferred from homology"/>
<reference evidence="4" key="1">
    <citation type="submission" date="2024-05" db="EMBL/GenBank/DDBJ databases">
        <title>Planctomycetes of the genus Singulisphaera possess chitinolytic capabilities.</title>
        <authorList>
            <person name="Ivanova A."/>
        </authorList>
    </citation>
    <scope>NUCLEOTIDE SEQUENCE</scope>
    <source>
        <strain evidence="4">Ch08T</strain>
    </source>
</reference>
<evidence type="ECO:0000256" key="2">
    <source>
        <dbReference type="ARBA" id="ARBA00023150"/>
    </source>
</evidence>
<comment type="similarity">
    <text evidence="3">Belongs to the FdhD family.</text>
</comment>
<dbReference type="Gene3D" id="3.10.20.10">
    <property type="match status" value="1"/>
</dbReference>
<dbReference type="NCBIfam" id="NF001943">
    <property type="entry name" value="PRK00724.1-2"/>
    <property type="match status" value="1"/>
</dbReference>
<dbReference type="HAMAP" id="MF_00187">
    <property type="entry name" value="FdhD"/>
    <property type="match status" value="1"/>
</dbReference>
<comment type="subcellular location">
    <subcellularLocation>
        <location evidence="3">Cytoplasm</location>
    </subcellularLocation>
</comment>
<evidence type="ECO:0000256" key="1">
    <source>
        <dbReference type="ARBA" id="ARBA00022490"/>
    </source>
</evidence>
<keyword evidence="2 3" id="KW-0501">Molybdenum cofactor biosynthesis</keyword>
<dbReference type="AlphaFoldDB" id="A0AAU7CN35"/>
<accession>A0AAU7CN35</accession>
<dbReference type="InterPro" id="IPR016193">
    <property type="entry name" value="Cytidine_deaminase-like"/>
</dbReference>
<comment type="function">
    <text evidence="3">Required for formate dehydrogenase (FDH) activity. Acts as a sulfur carrier protein that transfers sulfur from IscS to the molybdenum cofactor prior to its insertion into FDH.</text>
</comment>
<keyword evidence="1 3" id="KW-0963">Cytoplasm</keyword>
<feature type="active site" description="Cysteine persulfide intermediate" evidence="3">
    <location>
        <position position="109"/>
    </location>
</feature>
<evidence type="ECO:0000256" key="3">
    <source>
        <dbReference type="HAMAP-Rule" id="MF_00187"/>
    </source>
</evidence>
<dbReference type="EMBL" id="CP155447">
    <property type="protein sequence ID" value="XBH06414.1"/>
    <property type="molecule type" value="Genomic_DNA"/>
</dbReference>
<organism evidence="4">
    <name type="scientific">Singulisphaera sp. Ch08</name>
    <dbReference type="NCBI Taxonomy" id="3120278"/>
    <lineage>
        <taxon>Bacteria</taxon>
        <taxon>Pseudomonadati</taxon>
        <taxon>Planctomycetota</taxon>
        <taxon>Planctomycetia</taxon>
        <taxon>Isosphaerales</taxon>
        <taxon>Isosphaeraceae</taxon>
        <taxon>Singulisphaera</taxon>
    </lineage>
</organism>
<dbReference type="GO" id="GO:0097163">
    <property type="term" value="F:sulfur carrier activity"/>
    <property type="evidence" value="ECO:0007669"/>
    <property type="project" value="UniProtKB-UniRule"/>
</dbReference>